<dbReference type="EMBL" id="CABFNS010000851">
    <property type="protein sequence ID" value="VUC32363.1"/>
    <property type="molecule type" value="Genomic_DNA"/>
</dbReference>
<name>A0ABY6UM60_BIOOC</name>
<dbReference type="Gene3D" id="1.10.357.140">
    <property type="entry name" value="UbiA prenyltransferase"/>
    <property type="match status" value="1"/>
</dbReference>
<protein>
    <submittedName>
        <fullName evidence="10">Uncharacterized protein</fullName>
    </submittedName>
</protein>
<feature type="transmembrane region" description="Helical" evidence="9">
    <location>
        <begin position="286"/>
        <end position="303"/>
    </location>
</feature>
<accession>A0ABY6UM60</accession>
<evidence type="ECO:0000256" key="7">
    <source>
        <dbReference type="ARBA" id="ARBA00022989"/>
    </source>
</evidence>
<organism evidence="10 11">
    <name type="scientific">Bionectria ochroleuca</name>
    <name type="common">Gliocladium roseum</name>
    <dbReference type="NCBI Taxonomy" id="29856"/>
    <lineage>
        <taxon>Eukaryota</taxon>
        <taxon>Fungi</taxon>
        <taxon>Dikarya</taxon>
        <taxon>Ascomycota</taxon>
        <taxon>Pezizomycotina</taxon>
        <taxon>Sordariomycetes</taxon>
        <taxon>Hypocreomycetidae</taxon>
        <taxon>Hypocreales</taxon>
        <taxon>Bionectriaceae</taxon>
        <taxon>Clonostachys</taxon>
    </lineage>
</organism>
<evidence type="ECO:0000256" key="1">
    <source>
        <dbReference type="ARBA" id="ARBA00001946"/>
    </source>
</evidence>
<feature type="transmembrane region" description="Helical" evidence="9">
    <location>
        <begin position="250"/>
        <end position="274"/>
    </location>
</feature>
<keyword evidence="6 9" id="KW-0812">Transmembrane</keyword>
<feature type="transmembrane region" description="Helical" evidence="9">
    <location>
        <begin position="130"/>
        <end position="153"/>
    </location>
</feature>
<dbReference type="InterPro" id="IPR000537">
    <property type="entry name" value="UbiA_prenyltransferase"/>
</dbReference>
<comment type="subcellular location">
    <subcellularLocation>
        <location evidence="2">Membrane</location>
        <topology evidence="2">Multi-pass membrane protein</topology>
    </subcellularLocation>
</comment>
<keyword evidence="5" id="KW-0808">Transferase</keyword>
<dbReference type="PANTHER" id="PTHR11048">
    <property type="entry name" value="PRENYLTRANSFERASES"/>
    <property type="match status" value="1"/>
</dbReference>
<gene>
    <name evidence="10" type="ORF">CLO192961_LOCUS328606</name>
</gene>
<dbReference type="Pfam" id="PF01040">
    <property type="entry name" value="UbiA"/>
    <property type="match status" value="1"/>
</dbReference>
<comment type="similarity">
    <text evidence="4">Belongs to the UbiA prenyltransferase family.</text>
</comment>
<dbReference type="InterPro" id="IPR039653">
    <property type="entry name" value="Prenyltransferase"/>
</dbReference>
<dbReference type="Gene3D" id="1.20.120.1780">
    <property type="entry name" value="UbiA prenyltransferase"/>
    <property type="match status" value="1"/>
</dbReference>
<dbReference type="PANTHER" id="PTHR11048:SF28">
    <property type="entry name" value="4-HYDROXYBENZOATE POLYPRENYLTRANSFERASE, MITOCHONDRIAL"/>
    <property type="match status" value="1"/>
</dbReference>
<proteinExistence type="inferred from homology"/>
<evidence type="ECO:0000256" key="4">
    <source>
        <dbReference type="ARBA" id="ARBA00005985"/>
    </source>
</evidence>
<keyword evidence="7 9" id="KW-1133">Transmembrane helix</keyword>
<dbReference type="Proteomes" id="UP000766486">
    <property type="component" value="Unassembled WGS sequence"/>
</dbReference>
<reference evidence="10 11" key="1">
    <citation type="submission" date="2019-06" db="EMBL/GenBank/DDBJ databases">
        <authorList>
            <person name="Broberg M."/>
        </authorList>
    </citation>
    <scope>NUCLEOTIDE SEQUENCE [LARGE SCALE GENOMIC DNA]</scope>
</reference>
<sequence length="334" mass="37024">MSKSSAASWSREANGSVKEYQPPKSGILARLPSSWVPFAELARIDRPTGIYLFYVPHLFGTIYASRISGQSVEPIDLVIKNVILLVCNVFFRAAACAFNDNMDQEYDRQVERCRLRPVARRAVTTRQAHVFTIFLLLASFGCSLGMPQGYWAVAVPNTLLSVLYPFAKRFTDLPQVILGFQLGLGFYLGVAAIDDSLLRGLASLDTTTGRQNILAMGAFYLANVCWTIVYDTVYAQQDVKDDLKAGVRSLAVWFDGSVRPMLWTVAIMEVALLITSGHLQGFGSGYMALTCGGTMGFLFYMLSTIDLNNAAECSWWFRIGTLLMGIYVRFMIVA</sequence>
<feature type="transmembrane region" description="Helical" evidence="9">
    <location>
        <begin position="213"/>
        <end position="230"/>
    </location>
</feature>
<evidence type="ECO:0000256" key="9">
    <source>
        <dbReference type="SAM" id="Phobius"/>
    </source>
</evidence>
<feature type="transmembrane region" description="Helical" evidence="9">
    <location>
        <begin position="315"/>
        <end position="332"/>
    </location>
</feature>
<evidence type="ECO:0000256" key="2">
    <source>
        <dbReference type="ARBA" id="ARBA00004141"/>
    </source>
</evidence>
<evidence type="ECO:0000256" key="6">
    <source>
        <dbReference type="ARBA" id="ARBA00022692"/>
    </source>
</evidence>
<dbReference type="CDD" id="cd13959">
    <property type="entry name" value="PT_UbiA_COQ2"/>
    <property type="match status" value="1"/>
</dbReference>
<evidence type="ECO:0000256" key="3">
    <source>
        <dbReference type="ARBA" id="ARBA00004721"/>
    </source>
</evidence>
<evidence type="ECO:0000256" key="5">
    <source>
        <dbReference type="ARBA" id="ARBA00022679"/>
    </source>
</evidence>
<comment type="pathway">
    <text evidence="3">Secondary metabolite biosynthesis; terpenoid biosynthesis.</text>
</comment>
<comment type="caution">
    <text evidence="10">The sequence shown here is derived from an EMBL/GenBank/DDBJ whole genome shotgun (WGS) entry which is preliminary data.</text>
</comment>
<feature type="transmembrane region" description="Helical" evidence="9">
    <location>
        <begin position="173"/>
        <end position="193"/>
    </location>
</feature>
<evidence type="ECO:0000256" key="8">
    <source>
        <dbReference type="ARBA" id="ARBA00023136"/>
    </source>
</evidence>
<dbReference type="InterPro" id="IPR044878">
    <property type="entry name" value="UbiA_sf"/>
</dbReference>
<comment type="cofactor">
    <cofactor evidence="1">
        <name>Mg(2+)</name>
        <dbReference type="ChEBI" id="CHEBI:18420"/>
    </cofactor>
</comment>
<evidence type="ECO:0000313" key="11">
    <source>
        <dbReference type="Proteomes" id="UP000766486"/>
    </source>
</evidence>
<evidence type="ECO:0000313" key="10">
    <source>
        <dbReference type="EMBL" id="VUC32363.1"/>
    </source>
</evidence>
<keyword evidence="8 9" id="KW-0472">Membrane</keyword>
<keyword evidence="11" id="KW-1185">Reference proteome</keyword>